<dbReference type="RefSeq" id="WP_145366877.1">
    <property type="nucleotide sequence ID" value="NZ_CP036275.1"/>
</dbReference>
<reference evidence="3 4" key="1">
    <citation type="submission" date="2019-02" db="EMBL/GenBank/DDBJ databases">
        <title>Deep-cultivation of Planctomycetes and their phenomic and genomic characterization uncovers novel biology.</title>
        <authorList>
            <person name="Wiegand S."/>
            <person name="Jogler M."/>
            <person name="Boedeker C."/>
            <person name="Pinto D."/>
            <person name="Vollmers J."/>
            <person name="Rivas-Marin E."/>
            <person name="Kohn T."/>
            <person name="Peeters S.H."/>
            <person name="Heuer A."/>
            <person name="Rast P."/>
            <person name="Oberbeckmann S."/>
            <person name="Bunk B."/>
            <person name="Jeske O."/>
            <person name="Meyerdierks A."/>
            <person name="Storesund J.E."/>
            <person name="Kallscheuer N."/>
            <person name="Luecker S."/>
            <person name="Lage O.M."/>
            <person name="Pohl T."/>
            <person name="Merkel B.J."/>
            <person name="Hornburger P."/>
            <person name="Mueller R.-W."/>
            <person name="Bruemmer F."/>
            <person name="Labrenz M."/>
            <person name="Spormann A.M."/>
            <person name="Op den Camp H."/>
            <person name="Overmann J."/>
            <person name="Amann R."/>
            <person name="Jetten M.S.M."/>
            <person name="Mascher T."/>
            <person name="Medema M.H."/>
            <person name="Devos D.P."/>
            <person name="Kaster A.-K."/>
            <person name="Ovreas L."/>
            <person name="Rohde M."/>
            <person name="Galperin M.Y."/>
            <person name="Jogler C."/>
        </authorList>
    </citation>
    <scope>NUCLEOTIDE SEQUENCE [LARGE SCALE GENOMIC DNA]</scope>
    <source>
        <strain evidence="3 4">Mal4</strain>
    </source>
</reference>
<evidence type="ECO:0000313" key="3">
    <source>
        <dbReference type="EMBL" id="QDU36188.1"/>
    </source>
</evidence>
<evidence type="ECO:0000256" key="1">
    <source>
        <dbReference type="SAM" id="MobiDB-lite"/>
    </source>
</evidence>
<organism evidence="3 4">
    <name type="scientific">Maioricimonas rarisocia</name>
    <dbReference type="NCBI Taxonomy" id="2528026"/>
    <lineage>
        <taxon>Bacteria</taxon>
        <taxon>Pseudomonadati</taxon>
        <taxon>Planctomycetota</taxon>
        <taxon>Planctomycetia</taxon>
        <taxon>Planctomycetales</taxon>
        <taxon>Planctomycetaceae</taxon>
        <taxon>Maioricimonas</taxon>
    </lineage>
</organism>
<evidence type="ECO:0000256" key="2">
    <source>
        <dbReference type="SAM" id="Phobius"/>
    </source>
</evidence>
<dbReference type="EMBL" id="CP036275">
    <property type="protein sequence ID" value="QDU36188.1"/>
    <property type="molecule type" value="Genomic_DNA"/>
</dbReference>
<feature type="compositionally biased region" description="Basic and acidic residues" evidence="1">
    <location>
        <begin position="117"/>
        <end position="127"/>
    </location>
</feature>
<dbReference type="AlphaFoldDB" id="A0A517Z140"/>
<keyword evidence="4" id="KW-1185">Reference proteome</keyword>
<feature type="compositionally biased region" description="Basic and acidic residues" evidence="1">
    <location>
        <begin position="135"/>
        <end position="159"/>
    </location>
</feature>
<dbReference type="KEGG" id="mri:Mal4_04720"/>
<sequence length="159" mass="17617">MQTLRELWRDECGAVLSAEVVLLGTLGVIGATVGLSALSKSVNDELTELAFAVRSLDQSYGYKGMKGCGSWTAGSCYTQPPVEESLAELGVYVDELEERAEQEADSEKIRPRLTPKKAPEPELEEKAKRPRKKRPAPEDRSKRQRKPREFREEPGAVGV</sequence>
<feature type="transmembrane region" description="Helical" evidence="2">
    <location>
        <begin position="20"/>
        <end position="38"/>
    </location>
</feature>
<protein>
    <submittedName>
        <fullName evidence="3">Uncharacterized protein</fullName>
    </submittedName>
</protein>
<dbReference type="Proteomes" id="UP000320496">
    <property type="component" value="Chromosome"/>
</dbReference>
<feature type="compositionally biased region" description="Basic and acidic residues" evidence="1">
    <location>
        <begin position="99"/>
        <end position="110"/>
    </location>
</feature>
<dbReference type="OrthoDB" id="284070at2"/>
<keyword evidence="2" id="KW-0812">Transmembrane</keyword>
<keyword evidence="2" id="KW-0472">Membrane</keyword>
<keyword evidence="2" id="KW-1133">Transmembrane helix</keyword>
<evidence type="ECO:0000313" key="4">
    <source>
        <dbReference type="Proteomes" id="UP000320496"/>
    </source>
</evidence>
<gene>
    <name evidence="3" type="ORF">Mal4_04720</name>
</gene>
<name>A0A517Z140_9PLAN</name>
<feature type="region of interest" description="Disordered" evidence="1">
    <location>
        <begin position="97"/>
        <end position="159"/>
    </location>
</feature>
<proteinExistence type="predicted"/>
<accession>A0A517Z140</accession>